<evidence type="ECO:0000313" key="2">
    <source>
        <dbReference type="Proteomes" id="UP000177803"/>
    </source>
</evidence>
<organism evidence="1 2">
    <name type="scientific">Candidatus Magasanikbacteria bacterium RIFOXYA2_FULL_44_8</name>
    <dbReference type="NCBI Taxonomy" id="1798696"/>
    <lineage>
        <taxon>Bacteria</taxon>
        <taxon>Candidatus Magasanikiibacteriota</taxon>
    </lineage>
</organism>
<dbReference type="InterPro" id="IPR015943">
    <property type="entry name" value="WD40/YVTN_repeat-like_dom_sf"/>
</dbReference>
<comment type="caution">
    <text evidence="1">The sequence shown here is derived from an EMBL/GenBank/DDBJ whole genome shotgun (WGS) entry which is preliminary data.</text>
</comment>
<dbReference type="EMBL" id="MFQR01000045">
    <property type="protein sequence ID" value="OGH84087.1"/>
    <property type="molecule type" value="Genomic_DNA"/>
</dbReference>
<dbReference type="PANTHER" id="PTHR43739">
    <property type="entry name" value="XYLOGLUCANASE (EUROFUNG)"/>
    <property type="match status" value="1"/>
</dbReference>
<dbReference type="AlphaFoldDB" id="A0A1F6NJE1"/>
<dbReference type="Proteomes" id="UP000177803">
    <property type="component" value="Unassembled WGS sequence"/>
</dbReference>
<dbReference type="PANTHER" id="PTHR43739:SF5">
    <property type="entry name" value="EXO-ALPHA-SIALIDASE"/>
    <property type="match status" value="1"/>
</dbReference>
<accession>A0A1F6NJE1</accession>
<reference evidence="1 2" key="1">
    <citation type="journal article" date="2016" name="Nat. Commun.">
        <title>Thousands of microbial genomes shed light on interconnected biogeochemical processes in an aquifer system.</title>
        <authorList>
            <person name="Anantharaman K."/>
            <person name="Brown C.T."/>
            <person name="Hug L.A."/>
            <person name="Sharon I."/>
            <person name="Castelle C.J."/>
            <person name="Probst A.J."/>
            <person name="Thomas B.C."/>
            <person name="Singh A."/>
            <person name="Wilkins M.J."/>
            <person name="Karaoz U."/>
            <person name="Brodie E.L."/>
            <person name="Williams K.H."/>
            <person name="Hubbard S.S."/>
            <person name="Banfield J.F."/>
        </authorList>
    </citation>
    <scope>NUCLEOTIDE SEQUENCE [LARGE SCALE GENOMIC DNA]</scope>
</reference>
<evidence type="ECO:0008006" key="3">
    <source>
        <dbReference type="Google" id="ProtNLM"/>
    </source>
</evidence>
<proteinExistence type="predicted"/>
<dbReference type="PROSITE" id="PS51257">
    <property type="entry name" value="PROKAR_LIPOPROTEIN"/>
    <property type="match status" value="1"/>
</dbReference>
<dbReference type="Gene3D" id="2.130.10.10">
    <property type="entry name" value="YVTN repeat-like/Quinoprotein amine dehydrogenase"/>
    <property type="match status" value="2"/>
</dbReference>
<gene>
    <name evidence="1" type="ORF">A2261_00215</name>
</gene>
<name>A0A1F6NJE1_9BACT</name>
<sequence length="360" mass="40313">MRKIYWLAALGAVMLFTGAGCINFGSTAQGPMGMFRSSDKGETWKEINTYPTSKGIVSLAGIKVYDVHADPNDINAYYLATRGQGLYYTYNNGDSWQTVGELGGMFVYALAVDTKDKCTIYVSDGQHIYKTVDCTRSWQLVYTEERPTQKLIALAVDYGNNATIYGAEANGEILISNDAGRSWRTEKRFGFELKDLIADPNQPKRLYAAAYRQGLWRSDDSGVSWTDLSGGLNNYSDAKNFYRLVLNPAQNNSLFWISKYGILRSDDAGATWNELKLLTPPGSVNIYGFGMNPSNQREMYYTGTILGENNKHVRSTFYKTSDGGVNWVTKKLPTNTIPIIMWVHPKNNSTLFMGFTILEK</sequence>
<dbReference type="CDD" id="cd15482">
    <property type="entry name" value="Sialidase_non-viral"/>
    <property type="match status" value="1"/>
</dbReference>
<evidence type="ECO:0000313" key="1">
    <source>
        <dbReference type="EMBL" id="OGH84087.1"/>
    </source>
</evidence>
<dbReference type="GO" id="GO:0010411">
    <property type="term" value="P:xyloglucan metabolic process"/>
    <property type="evidence" value="ECO:0007669"/>
    <property type="project" value="TreeGrafter"/>
</dbReference>
<dbReference type="SUPFAM" id="SSF110296">
    <property type="entry name" value="Oligoxyloglucan reducing end-specific cellobiohydrolase"/>
    <property type="match status" value="2"/>
</dbReference>
<dbReference type="InterPro" id="IPR052025">
    <property type="entry name" value="Xyloglucanase_GH74"/>
</dbReference>
<protein>
    <recommendedName>
        <fullName evidence="3">Sortilin N-terminal domain-containing protein</fullName>
    </recommendedName>
</protein>